<gene>
    <name evidence="8" type="ORF">SOO65_12480</name>
</gene>
<dbReference type="EMBL" id="CP139487">
    <property type="protein sequence ID" value="WPU63505.1"/>
    <property type="molecule type" value="Genomic_DNA"/>
</dbReference>
<dbReference type="PANTHER" id="PTHR33452">
    <property type="entry name" value="OXIDOREDUCTASE CATD-RELATED"/>
    <property type="match status" value="1"/>
</dbReference>
<evidence type="ECO:0000256" key="6">
    <source>
        <dbReference type="ARBA" id="ARBA00023136"/>
    </source>
</evidence>
<proteinExistence type="inferred from homology"/>
<dbReference type="InterPro" id="IPR051907">
    <property type="entry name" value="DoxX-like_oxidoreductase"/>
</dbReference>
<dbReference type="RefSeq" id="WP_321390329.1">
    <property type="nucleotide sequence ID" value="NZ_CP139487.1"/>
</dbReference>
<keyword evidence="5 7" id="KW-1133">Transmembrane helix</keyword>
<comment type="similarity">
    <text evidence="2">Belongs to the DoxX family.</text>
</comment>
<evidence type="ECO:0000313" key="9">
    <source>
        <dbReference type="Proteomes" id="UP001324634"/>
    </source>
</evidence>
<name>A0AAX4HJU7_9BACT</name>
<keyword evidence="6 7" id="KW-0472">Membrane</keyword>
<dbReference type="Proteomes" id="UP001324634">
    <property type="component" value="Chromosome"/>
</dbReference>
<feature type="transmembrane region" description="Helical" evidence="7">
    <location>
        <begin position="85"/>
        <end position="102"/>
    </location>
</feature>
<feature type="transmembrane region" description="Helical" evidence="7">
    <location>
        <begin position="21"/>
        <end position="38"/>
    </location>
</feature>
<dbReference type="InterPro" id="IPR032808">
    <property type="entry name" value="DoxX"/>
</dbReference>
<dbReference type="GO" id="GO:0005886">
    <property type="term" value="C:plasma membrane"/>
    <property type="evidence" value="ECO:0007669"/>
    <property type="project" value="UniProtKB-SubCell"/>
</dbReference>
<keyword evidence="9" id="KW-1185">Reference proteome</keyword>
<evidence type="ECO:0000256" key="4">
    <source>
        <dbReference type="ARBA" id="ARBA00022692"/>
    </source>
</evidence>
<dbReference type="AlphaFoldDB" id="A0AAX4HJU7"/>
<reference evidence="8 9" key="1">
    <citation type="submission" date="2023-11" db="EMBL/GenBank/DDBJ databases">
        <title>Peredibacter starrii A3.12.</title>
        <authorList>
            <person name="Mitchell R.J."/>
        </authorList>
    </citation>
    <scope>NUCLEOTIDE SEQUENCE [LARGE SCALE GENOMIC DNA]</scope>
    <source>
        <strain evidence="8 9">A3.12</strain>
    </source>
</reference>
<dbReference type="PANTHER" id="PTHR33452:SF1">
    <property type="entry name" value="INNER MEMBRANE PROTEIN YPHA-RELATED"/>
    <property type="match status" value="1"/>
</dbReference>
<dbReference type="Pfam" id="PF07681">
    <property type="entry name" value="DoxX"/>
    <property type="match status" value="1"/>
</dbReference>
<organism evidence="8 9">
    <name type="scientific">Peredibacter starrii</name>
    <dbReference type="NCBI Taxonomy" id="28202"/>
    <lineage>
        <taxon>Bacteria</taxon>
        <taxon>Pseudomonadati</taxon>
        <taxon>Bdellovibrionota</taxon>
        <taxon>Bacteriovoracia</taxon>
        <taxon>Bacteriovoracales</taxon>
        <taxon>Bacteriovoracaceae</taxon>
        <taxon>Peredibacter</taxon>
    </lineage>
</organism>
<evidence type="ECO:0000256" key="7">
    <source>
        <dbReference type="SAM" id="Phobius"/>
    </source>
</evidence>
<dbReference type="KEGG" id="psti:SOO65_12480"/>
<keyword evidence="4 7" id="KW-0812">Transmembrane</keyword>
<keyword evidence="3" id="KW-1003">Cell membrane</keyword>
<evidence type="ECO:0000313" key="8">
    <source>
        <dbReference type="EMBL" id="WPU63505.1"/>
    </source>
</evidence>
<protein>
    <submittedName>
        <fullName evidence="8">DoxX family protein</fullName>
    </submittedName>
</protein>
<comment type="subcellular location">
    <subcellularLocation>
        <location evidence="1">Cell membrane</location>
        <topology evidence="1">Multi-pass membrane protein</topology>
    </subcellularLocation>
</comment>
<feature type="transmembrane region" description="Helical" evidence="7">
    <location>
        <begin position="114"/>
        <end position="136"/>
    </location>
</feature>
<evidence type="ECO:0000256" key="3">
    <source>
        <dbReference type="ARBA" id="ARBA00022475"/>
    </source>
</evidence>
<accession>A0AAX4HJU7</accession>
<evidence type="ECO:0000256" key="2">
    <source>
        <dbReference type="ARBA" id="ARBA00006679"/>
    </source>
</evidence>
<sequence>MKALLFKAVPEKCNVHELSMFVPRVFFGLTMAFTHGLGKVPPPDMLVGGIESMGLPMPVVFAWLAGLSEFAGGILVALGLLTRPAALFLSITMAVAGFIVHMKDPFNVKEMAFLYLAVFVMFAIRGSGKWSVDYLISRK</sequence>
<evidence type="ECO:0000256" key="5">
    <source>
        <dbReference type="ARBA" id="ARBA00022989"/>
    </source>
</evidence>
<evidence type="ECO:0000256" key="1">
    <source>
        <dbReference type="ARBA" id="ARBA00004651"/>
    </source>
</evidence>